<feature type="binding site" evidence="13">
    <location>
        <position position="133"/>
    </location>
    <ligand>
        <name>[4Fe-4S] cluster</name>
        <dbReference type="ChEBI" id="CHEBI:49883"/>
    </ligand>
</feature>
<feature type="domain" description="tRNA(Ile)-lysidine/2-thiocytidine synthase N-terminal" evidence="14">
    <location>
        <begin position="50"/>
        <end position="211"/>
    </location>
</feature>
<keyword evidence="12 13" id="KW-0411">Iron-sulfur</keyword>
<dbReference type="CDD" id="cd24138">
    <property type="entry name" value="TtcA-like"/>
    <property type="match status" value="1"/>
</dbReference>
<evidence type="ECO:0000256" key="7">
    <source>
        <dbReference type="ARBA" id="ARBA00022741"/>
    </source>
</evidence>
<feature type="short sequence motif" description="PP-loop motif" evidence="13">
    <location>
        <begin position="55"/>
        <end position="60"/>
    </location>
</feature>
<evidence type="ECO:0000256" key="1">
    <source>
        <dbReference type="ARBA" id="ARBA00022485"/>
    </source>
</evidence>
<dbReference type="RefSeq" id="WP_096450131.1">
    <property type="nucleotide sequence ID" value="NZ_JBHSOG010000049.1"/>
</dbReference>
<evidence type="ECO:0000256" key="5">
    <source>
        <dbReference type="ARBA" id="ARBA00022694"/>
    </source>
</evidence>
<keyword evidence="2 13" id="KW-0963">Cytoplasm</keyword>
<comment type="similarity">
    <text evidence="13">Belongs to the TtcA family.</text>
</comment>
<comment type="function">
    <text evidence="13">Catalyzes the ATP-dependent 2-thiolation of cytidine in position 32 of tRNA, to form 2-thiocytidine (s(2)C32). The sulfur atoms are provided by the cysteine/cysteine desulfurase (IscS) system.</text>
</comment>
<keyword evidence="4 13" id="KW-0808">Transferase</keyword>
<comment type="caution">
    <text evidence="15">The sequence shown here is derived from an EMBL/GenBank/DDBJ whole genome shotgun (WGS) entry which is preliminary data.</text>
</comment>
<keyword evidence="8 13" id="KW-0067">ATP-binding</keyword>
<evidence type="ECO:0000256" key="9">
    <source>
        <dbReference type="ARBA" id="ARBA00022842"/>
    </source>
</evidence>
<organism evidence="15 16">
    <name type="scientific">Thauera sinica</name>
    <dbReference type="NCBI Taxonomy" id="2665146"/>
    <lineage>
        <taxon>Bacteria</taxon>
        <taxon>Pseudomonadati</taxon>
        <taxon>Pseudomonadota</taxon>
        <taxon>Betaproteobacteria</taxon>
        <taxon>Rhodocyclales</taxon>
        <taxon>Zoogloeaceae</taxon>
        <taxon>Thauera</taxon>
    </lineage>
</organism>
<evidence type="ECO:0000313" key="15">
    <source>
        <dbReference type="EMBL" id="MFC5770232.1"/>
    </source>
</evidence>
<protein>
    <recommendedName>
        <fullName evidence="13">tRNA-cytidine(32) 2-sulfurtransferase</fullName>
        <ecNumber evidence="13">2.8.1.-</ecNumber>
    </recommendedName>
    <alternativeName>
        <fullName evidence="13">Two-thiocytidine biosynthesis protein A</fullName>
    </alternativeName>
    <alternativeName>
        <fullName evidence="13">tRNA 2-thiocytidine biosynthesis protein TtcA</fullName>
    </alternativeName>
</protein>
<evidence type="ECO:0000256" key="6">
    <source>
        <dbReference type="ARBA" id="ARBA00022723"/>
    </source>
</evidence>
<dbReference type="GO" id="GO:0016740">
    <property type="term" value="F:transferase activity"/>
    <property type="evidence" value="ECO:0007669"/>
    <property type="project" value="UniProtKB-KW"/>
</dbReference>
<evidence type="ECO:0000256" key="3">
    <source>
        <dbReference type="ARBA" id="ARBA00022555"/>
    </source>
</evidence>
<evidence type="ECO:0000259" key="14">
    <source>
        <dbReference type="Pfam" id="PF01171"/>
    </source>
</evidence>
<keyword evidence="5 13" id="KW-0819">tRNA processing</keyword>
<keyword evidence="7 13" id="KW-0547">Nucleotide-binding</keyword>
<dbReference type="InterPro" id="IPR011063">
    <property type="entry name" value="TilS/TtcA_N"/>
</dbReference>
<keyword evidence="3 13" id="KW-0820">tRNA-binding</keyword>
<evidence type="ECO:0000256" key="12">
    <source>
        <dbReference type="ARBA" id="ARBA00023014"/>
    </source>
</evidence>
<name>A0ABW1ASW1_9RHOO</name>
<dbReference type="EMBL" id="JBHSOG010000049">
    <property type="protein sequence ID" value="MFC5770232.1"/>
    <property type="molecule type" value="Genomic_DNA"/>
</dbReference>
<proteinExistence type="inferred from homology"/>
<dbReference type="Proteomes" id="UP001595974">
    <property type="component" value="Unassembled WGS sequence"/>
</dbReference>
<evidence type="ECO:0000256" key="13">
    <source>
        <dbReference type="HAMAP-Rule" id="MF_01850"/>
    </source>
</evidence>
<keyword evidence="11 13" id="KW-0408">Iron</keyword>
<comment type="catalytic activity">
    <reaction evidence="13">
        <text>cytidine(32) in tRNA + S-sulfanyl-L-cysteinyl-[cysteine desulfurase] + AH2 + ATP = 2-thiocytidine(32) in tRNA + L-cysteinyl-[cysteine desulfurase] + A + AMP + diphosphate + H(+)</text>
        <dbReference type="Rhea" id="RHEA:57048"/>
        <dbReference type="Rhea" id="RHEA-COMP:10288"/>
        <dbReference type="Rhea" id="RHEA-COMP:12157"/>
        <dbReference type="Rhea" id="RHEA-COMP:12158"/>
        <dbReference type="Rhea" id="RHEA-COMP:14821"/>
        <dbReference type="ChEBI" id="CHEBI:13193"/>
        <dbReference type="ChEBI" id="CHEBI:15378"/>
        <dbReference type="ChEBI" id="CHEBI:17499"/>
        <dbReference type="ChEBI" id="CHEBI:29950"/>
        <dbReference type="ChEBI" id="CHEBI:30616"/>
        <dbReference type="ChEBI" id="CHEBI:33019"/>
        <dbReference type="ChEBI" id="CHEBI:61963"/>
        <dbReference type="ChEBI" id="CHEBI:82748"/>
        <dbReference type="ChEBI" id="CHEBI:141453"/>
        <dbReference type="ChEBI" id="CHEBI:456215"/>
    </reaction>
</comment>
<comment type="cofactor">
    <cofactor evidence="13">
        <name>[4Fe-4S] cluster</name>
        <dbReference type="ChEBI" id="CHEBI:49883"/>
    </cofactor>
    <text evidence="13">Binds 1 [4Fe-4S] cluster per subunit. The cluster is chelated by three Cys residues, the fourth Fe has a free coordination site that may bind a sulfur atom transferred from the persulfide of IscS.</text>
</comment>
<evidence type="ECO:0000313" key="16">
    <source>
        <dbReference type="Proteomes" id="UP001595974"/>
    </source>
</evidence>
<feature type="binding site" evidence="13">
    <location>
        <position position="130"/>
    </location>
    <ligand>
        <name>[4Fe-4S] cluster</name>
        <dbReference type="ChEBI" id="CHEBI:49883"/>
    </ligand>
</feature>
<dbReference type="InterPro" id="IPR014729">
    <property type="entry name" value="Rossmann-like_a/b/a_fold"/>
</dbReference>
<evidence type="ECO:0000256" key="10">
    <source>
        <dbReference type="ARBA" id="ARBA00022884"/>
    </source>
</evidence>
<dbReference type="InterPro" id="IPR012089">
    <property type="entry name" value="tRNA_Cyd_32_2_STrfase"/>
</dbReference>
<evidence type="ECO:0000256" key="2">
    <source>
        <dbReference type="ARBA" id="ARBA00022490"/>
    </source>
</evidence>
<dbReference type="EC" id="2.8.1.-" evidence="13"/>
<keyword evidence="16" id="KW-1185">Reference proteome</keyword>
<feature type="binding site" evidence="13">
    <location>
        <position position="221"/>
    </location>
    <ligand>
        <name>[4Fe-4S] cluster</name>
        <dbReference type="ChEBI" id="CHEBI:49883"/>
    </ligand>
</feature>
<dbReference type="SUPFAM" id="SSF52402">
    <property type="entry name" value="Adenine nucleotide alpha hydrolases-like"/>
    <property type="match status" value="1"/>
</dbReference>
<dbReference type="PANTHER" id="PTHR43686:SF1">
    <property type="entry name" value="AMINOTRAN_5 DOMAIN-CONTAINING PROTEIN"/>
    <property type="match status" value="1"/>
</dbReference>
<comment type="miscellaneous">
    <text evidence="13">The thiolation reaction likely consists of two steps: a first activation step by ATP to form an adenylated intermediate of the target base of tRNA, and a second nucleophilic substitution step of the sulfur (S) atom supplied by the hydrosulfide attached to the Fe-S cluster.</text>
</comment>
<dbReference type="HAMAP" id="MF_01850">
    <property type="entry name" value="TtcA"/>
    <property type="match status" value="1"/>
</dbReference>
<evidence type="ECO:0000256" key="11">
    <source>
        <dbReference type="ARBA" id="ARBA00023004"/>
    </source>
</evidence>
<comment type="subunit">
    <text evidence="13">Homodimer.</text>
</comment>
<dbReference type="NCBIfam" id="NF007972">
    <property type="entry name" value="PRK10696.1"/>
    <property type="match status" value="1"/>
</dbReference>
<evidence type="ECO:0000256" key="8">
    <source>
        <dbReference type="ARBA" id="ARBA00022840"/>
    </source>
</evidence>
<comment type="cofactor">
    <cofactor evidence="13">
        <name>Mg(2+)</name>
        <dbReference type="ChEBI" id="CHEBI:18420"/>
    </cofactor>
</comment>
<dbReference type="PANTHER" id="PTHR43686">
    <property type="entry name" value="SULFURTRANSFERASE-RELATED"/>
    <property type="match status" value="1"/>
</dbReference>
<gene>
    <name evidence="13 15" type="primary">ttcA</name>
    <name evidence="15" type="ORF">ACFPTN_12690</name>
</gene>
<keyword evidence="1 13" id="KW-0004">4Fe-4S</keyword>
<comment type="subcellular location">
    <subcellularLocation>
        <location evidence="13">Cytoplasm</location>
    </subcellularLocation>
</comment>
<dbReference type="Gene3D" id="3.40.50.620">
    <property type="entry name" value="HUPs"/>
    <property type="match status" value="1"/>
</dbReference>
<reference evidence="16" key="1">
    <citation type="journal article" date="2019" name="Int. J. Syst. Evol. Microbiol.">
        <title>The Global Catalogue of Microorganisms (GCM) 10K type strain sequencing project: providing services to taxonomists for standard genome sequencing and annotation.</title>
        <authorList>
            <consortium name="The Broad Institute Genomics Platform"/>
            <consortium name="The Broad Institute Genome Sequencing Center for Infectious Disease"/>
            <person name="Wu L."/>
            <person name="Ma J."/>
        </authorList>
    </citation>
    <scope>NUCLEOTIDE SEQUENCE [LARGE SCALE GENOMIC DNA]</scope>
    <source>
        <strain evidence="16">SHR3</strain>
    </source>
</reference>
<evidence type="ECO:0000256" key="4">
    <source>
        <dbReference type="ARBA" id="ARBA00022679"/>
    </source>
</evidence>
<accession>A0ABW1ASW1</accession>
<dbReference type="Pfam" id="PF01171">
    <property type="entry name" value="ATP_bind_3"/>
    <property type="match status" value="1"/>
</dbReference>
<sequence>MTAALAPVQPADTATAGRHSNTFLRLKKKLERSVGEAIADYNMIGDGDTVLVCVSGGKDSYTLLSCLLALRERAPVDFRIVAMNLDQKQPGFPDHVLPAYFESIGVEYRIVTEDTYSIVKDKIPEGKTTCSLCSRLRRGIIYRTATEVGATRIALGHHRDDILETLFLNMFFGGKIKAMPPKLVSDDGRHVVIRPLAYCAENDIARFARAMEYPIIPCNLCGSQENAQRRQIKAMLQGWARDYPGRIESLATSLKNVVPSHLADARLFDFAGLTRQTQVEEGDTAFDPPELPRMGGETVRFFGISSGED</sequence>
<keyword evidence="10 13" id="KW-0694">RNA-binding</keyword>
<keyword evidence="6 13" id="KW-0479">Metal-binding</keyword>
<comment type="pathway">
    <text evidence="13">tRNA modification.</text>
</comment>
<keyword evidence="9 13" id="KW-0460">Magnesium</keyword>